<name>A0A1L7XKM6_9HELO</name>
<evidence type="ECO:0000313" key="1">
    <source>
        <dbReference type="EMBL" id="CZR65592.1"/>
    </source>
</evidence>
<dbReference type="EMBL" id="FJOG01000032">
    <property type="protein sequence ID" value="CZR65592.1"/>
    <property type="molecule type" value="Genomic_DNA"/>
</dbReference>
<reference evidence="1 2" key="1">
    <citation type="submission" date="2016-03" db="EMBL/GenBank/DDBJ databases">
        <authorList>
            <person name="Ploux O."/>
        </authorList>
    </citation>
    <scope>NUCLEOTIDE SEQUENCE [LARGE SCALE GENOMIC DNA]</scope>
    <source>
        <strain evidence="1 2">UAMH 11012</strain>
    </source>
</reference>
<dbReference type="Proteomes" id="UP000184330">
    <property type="component" value="Unassembled WGS sequence"/>
</dbReference>
<dbReference type="AlphaFoldDB" id="A0A1L7XKM6"/>
<proteinExistence type="predicted"/>
<sequence length="265" mass="29389">MSHFRWKQQAGGGALAAIESINLSSSFDQYLGHFYLPAVHCGKQWYQFVLVRFVYPSSIFDEQVDQGELSTIDGADQWCVPLGVLFIGSDSFIEQQLHQSELASLNNTRSEAVCHRCTVNALILNAIDRLLGLERKLIRPCLAAVTVSSAAATEFIAVEPSPHSARRAFRFARLRCFCVPKDVSDHLSPIMNYNLQPQYPDVDIHHLKVQAKSSLILNYHILNPSMPDSPKSSKAYSGPDLLSSNDAPLNVGKDLFASLQRSIKG</sequence>
<accession>A0A1L7XKM6</accession>
<gene>
    <name evidence="1" type="ORF">PAC_15492</name>
</gene>
<organism evidence="1 2">
    <name type="scientific">Phialocephala subalpina</name>
    <dbReference type="NCBI Taxonomy" id="576137"/>
    <lineage>
        <taxon>Eukaryota</taxon>
        <taxon>Fungi</taxon>
        <taxon>Dikarya</taxon>
        <taxon>Ascomycota</taxon>
        <taxon>Pezizomycotina</taxon>
        <taxon>Leotiomycetes</taxon>
        <taxon>Helotiales</taxon>
        <taxon>Mollisiaceae</taxon>
        <taxon>Phialocephala</taxon>
        <taxon>Phialocephala fortinii species complex</taxon>
    </lineage>
</organism>
<evidence type="ECO:0000313" key="2">
    <source>
        <dbReference type="Proteomes" id="UP000184330"/>
    </source>
</evidence>
<protein>
    <submittedName>
        <fullName evidence="1">Uncharacterized protein</fullName>
    </submittedName>
</protein>
<keyword evidence="2" id="KW-1185">Reference proteome</keyword>